<reference evidence="1" key="1">
    <citation type="submission" date="2021-04" db="EMBL/GenBank/DDBJ databases">
        <title>Complete genome sequence of the type strain Clostridium beijerinckii NRRL B-598.</title>
        <authorList>
            <person name="Sedlar K."/>
            <person name="Branska B."/>
            <person name="Bezdicek M."/>
            <person name="Nykrynova M."/>
            <person name="Lengerova M."/>
            <person name="Skutkova H."/>
            <person name="Patakova P."/>
        </authorList>
    </citation>
    <scope>NUCLEOTIDE SEQUENCE</scope>
    <source>
        <strain evidence="1">DSM 791</strain>
    </source>
</reference>
<dbReference type="RefSeq" id="WP_077868543.1">
    <property type="nucleotide sequence ID" value="NZ_BKAK01000122.1"/>
</dbReference>
<dbReference type="Proteomes" id="UP000679373">
    <property type="component" value="Chromosome"/>
</dbReference>
<protein>
    <submittedName>
        <fullName evidence="1">Uncharacterized protein</fullName>
    </submittedName>
</protein>
<name>A0AB74VGY5_CLOBE</name>
<dbReference type="GeneID" id="66343264"/>
<accession>A0AB74VGY5</accession>
<dbReference type="EMBL" id="CP073653">
    <property type="protein sequence ID" value="QUN35639.1"/>
    <property type="molecule type" value="Genomic_DNA"/>
</dbReference>
<dbReference type="AlphaFoldDB" id="A0AB74VGY5"/>
<keyword evidence="2" id="KW-1185">Reference proteome</keyword>
<evidence type="ECO:0000313" key="2">
    <source>
        <dbReference type="Proteomes" id="UP000679373"/>
    </source>
</evidence>
<proteinExistence type="predicted"/>
<sequence>MKRFTILFLIFLCLTFSVIRLIPAFAVGNIFTQGIYKLSDFNFSKTGIFTIQNISNTEGMYLYILDENQVVMESIRLRPSTQKLDTVPIKPNYIVLIIGKGEVYLNPKSS</sequence>
<evidence type="ECO:0000313" key="1">
    <source>
        <dbReference type="EMBL" id="QUN35639.1"/>
    </source>
</evidence>
<gene>
    <name evidence="1" type="ORF">KEC93_02035</name>
</gene>
<organism evidence="1 2">
    <name type="scientific">Clostridium beijerinckii</name>
    <name type="common">Clostridium MP</name>
    <dbReference type="NCBI Taxonomy" id="1520"/>
    <lineage>
        <taxon>Bacteria</taxon>
        <taxon>Bacillati</taxon>
        <taxon>Bacillota</taxon>
        <taxon>Clostridia</taxon>
        <taxon>Eubacteriales</taxon>
        <taxon>Clostridiaceae</taxon>
        <taxon>Clostridium</taxon>
    </lineage>
</organism>